<dbReference type="STRING" id="348802.A0A0D2D418"/>
<dbReference type="GO" id="GO:0003677">
    <property type="term" value="F:DNA binding"/>
    <property type="evidence" value="ECO:0007669"/>
    <property type="project" value="UniProtKB-KW"/>
</dbReference>
<name>A0A0D2D418_9EURO</name>
<evidence type="ECO:0000256" key="3">
    <source>
        <dbReference type="ARBA" id="ARBA00023163"/>
    </source>
</evidence>
<dbReference type="InterPro" id="IPR001138">
    <property type="entry name" value="Zn2Cys6_DnaBD"/>
</dbReference>
<dbReference type="EMBL" id="KN847319">
    <property type="protein sequence ID" value="KIW57082.1"/>
    <property type="molecule type" value="Genomic_DNA"/>
</dbReference>
<dbReference type="SMART" id="SM00066">
    <property type="entry name" value="GAL4"/>
    <property type="match status" value="1"/>
</dbReference>
<dbReference type="PANTHER" id="PTHR38791:SF5">
    <property type="entry name" value="TRANSCRIPTION FACTOR DBAG-RELATED"/>
    <property type="match status" value="1"/>
</dbReference>
<dbReference type="PROSITE" id="PS00463">
    <property type="entry name" value="ZN2_CY6_FUNGAL_1"/>
    <property type="match status" value="1"/>
</dbReference>
<keyword evidence="1" id="KW-0805">Transcription regulation</keyword>
<gene>
    <name evidence="7" type="ORF">PV05_05683</name>
</gene>
<evidence type="ECO:0000256" key="1">
    <source>
        <dbReference type="ARBA" id="ARBA00023015"/>
    </source>
</evidence>
<dbReference type="AlphaFoldDB" id="A0A0D2D418"/>
<dbReference type="InterPro" id="IPR036864">
    <property type="entry name" value="Zn2-C6_fun-type_DNA-bd_sf"/>
</dbReference>
<dbReference type="InterPro" id="IPR053175">
    <property type="entry name" value="DHMBA_Reg_Transcription_Factor"/>
</dbReference>
<dbReference type="Gene3D" id="4.10.240.10">
    <property type="entry name" value="Zn(2)-C6 fungal-type DNA-binding domain"/>
    <property type="match status" value="1"/>
</dbReference>
<dbReference type="GeneID" id="25327591"/>
<keyword evidence="2" id="KW-0238">DNA-binding</keyword>
<dbReference type="GO" id="GO:0008270">
    <property type="term" value="F:zinc ion binding"/>
    <property type="evidence" value="ECO:0007669"/>
    <property type="project" value="InterPro"/>
</dbReference>
<proteinExistence type="predicted"/>
<feature type="domain" description="Zn(2)-C6 fungal-type" evidence="6">
    <location>
        <begin position="9"/>
        <end position="37"/>
    </location>
</feature>
<reference evidence="7 8" key="1">
    <citation type="submission" date="2015-01" db="EMBL/GenBank/DDBJ databases">
        <title>The Genome Sequence of Exophiala xenobiotica CBS118157.</title>
        <authorList>
            <consortium name="The Broad Institute Genomics Platform"/>
            <person name="Cuomo C."/>
            <person name="de Hoog S."/>
            <person name="Gorbushina A."/>
            <person name="Stielow B."/>
            <person name="Teixiera M."/>
            <person name="Abouelleil A."/>
            <person name="Chapman S.B."/>
            <person name="Priest M."/>
            <person name="Young S.K."/>
            <person name="Wortman J."/>
            <person name="Nusbaum C."/>
            <person name="Birren B."/>
        </authorList>
    </citation>
    <scope>NUCLEOTIDE SEQUENCE [LARGE SCALE GENOMIC DNA]</scope>
    <source>
        <strain evidence="7 8">CBS 118157</strain>
    </source>
</reference>
<dbReference type="RefSeq" id="XP_013317666.1">
    <property type="nucleotide sequence ID" value="XM_013462212.1"/>
</dbReference>
<dbReference type="HOGENOM" id="CLU_013866_3_0_1"/>
<accession>A0A0D2D418</accession>
<dbReference type="PANTHER" id="PTHR38791">
    <property type="entry name" value="ZN(II)2CYS6 TRANSCRIPTION FACTOR (EUROFUNG)-RELATED-RELATED"/>
    <property type="match status" value="1"/>
</dbReference>
<evidence type="ECO:0000313" key="8">
    <source>
        <dbReference type="Proteomes" id="UP000054342"/>
    </source>
</evidence>
<sequence>MVYHGPSGGCKACRTRRVKCDQSRPSCHNCIRRRQNCPGYADVFDGAHRSQNSIVLRRVERQNALRDSTPNSDSPSSNNSAEHTSSESTPSSTGSTSAPSSKPVRKPLQWVIYSAPVTEIETKHDDSEAAGKNEKNAIVRPRHSIPPMSIALKPDSEEASTCFFFRHYTGTVYDENVHSGFALMWQPLFLKSSVDSPLRAATTAFTVNITMMWCLQGCDTRPARKLLTKAISATRQAIQNPTPDKMDELLMTILIFDLYDSMVQHYVPTPVSSGKHKEGALALAQLRGKTNYDNPLTKGLANATRSALLTHALGARTHLMPGAENLFNDPAFPQTKAAELESITVEIIALQARLWDMRRTGRRVQQVYEEVIMEAISIDDSLVEWRQSITDPRWLPQYVYRDDVAPSLRAAGFYGEQCAVWPDLIFAEMSNHYYQRRLLNLQLIRQALADNPNFLAKPENVQLLHTTDATVQCLVDAVCDCIPFHLGDTVVLTNPVYSDEINFPIKTLRDATTGETTTIPYQIPVYKTRAAASGGWTLFPYVCEIYRLAEPEDDAAPIVLREGQLDWIKGQVKRMQKIFLYCDPVW</sequence>
<dbReference type="Proteomes" id="UP000054342">
    <property type="component" value="Unassembled WGS sequence"/>
</dbReference>
<dbReference type="GO" id="GO:0000981">
    <property type="term" value="F:DNA-binding transcription factor activity, RNA polymerase II-specific"/>
    <property type="evidence" value="ECO:0007669"/>
    <property type="project" value="InterPro"/>
</dbReference>
<keyword evidence="3" id="KW-0804">Transcription</keyword>
<feature type="region of interest" description="Disordered" evidence="5">
    <location>
        <begin position="65"/>
        <end position="103"/>
    </location>
</feature>
<organism evidence="7 8">
    <name type="scientific">Exophiala xenobiotica</name>
    <dbReference type="NCBI Taxonomy" id="348802"/>
    <lineage>
        <taxon>Eukaryota</taxon>
        <taxon>Fungi</taxon>
        <taxon>Dikarya</taxon>
        <taxon>Ascomycota</taxon>
        <taxon>Pezizomycotina</taxon>
        <taxon>Eurotiomycetes</taxon>
        <taxon>Chaetothyriomycetidae</taxon>
        <taxon>Chaetothyriales</taxon>
        <taxon>Herpotrichiellaceae</taxon>
        <taxon>Exophiala</taxon>
    </lineage>
</organism>
<dbReference type="CDD" id="cd00067">
    <property type="entry name" value="GAL4"/>
    <property type="match status" value="1"/>
</dbReference>
<evidence type="ECO:0000259" key="6">
    <source>
        <dbReference type="PROSITE" id="PS50048"/>
    </source>
</evidence>
<dbReference type="OrthoDB" id="2991872at2759"/>
<evidence type="ECO:0000256" key="2">
    <source>
        <dbReference type="ARBA" id="ARBA00023125"/>
    </source>
</evidence>
<feature type="compositionally biased region" description="Low complexity" evidence="5">
    <location>
        <begin position="67"/>
        <end position="101"/>
    </location>
</feature>
<dbReference type="PROSITE" id="PS50048">
    <property type="entry name" value="ZN2_CY6_FUNGAL_2"/>
    <property type="match status" value="1"/>
</dbReference>
<keyword evidence="8" id="KW-1185">Reference proteome</keyword>
<evidence type="ECO:0000256" key="5">
    <source>
        <dbReference type="SAM" id="MobiDB-lite"/>
    </source>
</evidence>
<protein>
    <recommendedName>
        <fullName evidence="6">Zn(2)-C6 fungal-type domain-containing protein</fullName>
    </recommendedName>
</protein>
<evidence type="ECO:0000256" key="4">
    <source>
        <dbReference type="ARBA" id="ARBA00023242"/>
    </source>
</evidence>
<keyword evidence="4" id="KW-0539">Nucleus</keyword>
<evidence type="ECO:0000313" key="7">
    <source>
        <dbReference type="EMBL" id="KIW57082.1"/>
    </source>
</evidence>
<dbReference type="Pfam" id="PF00172">
    <property type="entry name" value="Zn_clus"/>
    <property type="match status" value="1"/>
</dbReference>
<dbReference type="SUPFAM" id="SSF57701">
    <property type="entry name" value="Zn2/Cys6 DNA-binding domain"/>
    <property type="match status" value="1"/>
</dbReference>